<dbReference type="EMBL" id="LYVI01000005">
    <property type="protein sequence ID" value="OBU61628.1"/>
    <property type="molecule type" value="Genomic_DNA"/>
</dbReference>
<dbReference type="AlphaFoldDB" id="A0AAP7L0T9"/>
<evidence type="ECO:0000259" key="4">
    <source>
        <dbReference type="Pfam" id="PF07883"/>
    </source>
</evidence>
<dbReference type="InterPro" id="IPR036514">
    <property type="entry name" value="SGNH_hydro_sf"/>
</dbReference>
<dbReference type="InterPro" id="IPR014710">
    <property type="entry name" value="RmlC-like_jellyroll"/>
</dbReference>
<dbReference type="GO" id="GO:0016788">
    <property type="term" value="F:hydrolase activity, acting on ester bonds"/>
    <property type="evidence" value="ECO:0007669"/>
    <property type="project" value="UniProtKB-ARBA"/>
</dbReference>
<dbReference type="Proteomes" id="UP000092125">
    <property type="component" value="Unassembled WGS sequence"/>
</dbReference>
<accession>A0AAP7L0T9</accession>
<sequence>MRRLLLLLLLSCTTAQAAPVRVFIAGDSTAAEYGPQRAPQAGWGQALQSYLDPARFEVRNHARGGRSTRSFIDEGRLDAIASELRRGDVLLIQFGHNDAKFEDPTRYTDPDSDYPRLLMRYVQVARDKGATPVLVTPVARLLYDFGSLLDTHARYTRAMQQLAARERVALIELNDRSTRWIRALGEQGARPYFLFVPEQGKADGTHFSVAGANAVACLVLREWRVLQPGLEDALVRDIDCDVSAAAGQGGQPAQPSRVVHEHDIAIRQPGPHGGAGPTTAYPFFAGEKDLPFVLRKRVLHKGAGIGLHPQHKDEIYYIVSGKGSYVLDGRQYDVSAGDALLTRKGSSHALQQVGDEDLVLLLAYPR</sequence>
<dbReference type="RefSeq" id="WP_065182110.1">
    <property type="nucleotide sequence ID" value="NZ_LYVI01000005.1"/>
</dbReference>
<evidence type="ECO:0000256" key="1">
    <source>
        <dbReference type="ARBA" id="ARBA00008668"/>
    </source>
</evidence>
<feature type="domain" description="SGNH hydrolase-type esterase" evidence="5">
    <location>
        <begin position="26"/>
        <end position="212"/>
    </location>
</feature>
<feature type="chain" id="PRO_5042863495" evidence="3">
    <location>
        <begin position="18"/>
        <end position="366"/>
    </location>
</feature>
<evidence type="ECO:0000256" key="2">
    <source>
        <dbReference type="ARBA" id="ARBA00022801"/>
    </source>
</evidence>
<dbReference type="Pfam" id="PF13472">
    <property type="entry name" value="Lipase_GDSL_2"/>
    <property type="match status" value="1"/>
</dbReference>
<feature type="domain" description="Cupin type-2" evidence="4">
    <location>
        <begin position="299"/>
        <end position="363"/>
    </location>
</feature>
<dbReference type="SUPFAM" id="SSF52266">
    <property type="entry name" value="SGNH hydrolase"/>
    <property type="match status" value="1"/>
</dbReference>
<evidence type="ECO:0000256" key="3">
    <source>
        <dbReference type="SAM" id="SignalP"/>
    </source>
</evidence>
<name>A0AAP7L0T9_STEMA</name>
<reference evidence="6 7" key="1">
    <citation type="submission" date="2016-05" db="EMBL/GenBank/DDBJ databases">
        <title>Draft Genome Sequences of Stenotrophomonas maltophilia Strains Sm32COP, Sm41DVV, Sm46PAILV, SmF3, SmF22, SmSOFb1 and SmCVFa1, Isolated from Different Manures, in France.</title>
        <authorList>
            <person name="Nazaret S."/>
            <person name="Bodilis J."/>
        </authorList>
    </citation>
    <scope>NUCLEOTIDE SEQUENCE [LARGE SCALE GENOMIC DNA]</scope>
    <source>
        <strain evidence="6 7">Sm41DVV</strain>
    </source>
</reference>
<dbReference type="InterPro" id="IPR011051">
    <property type="entry name" value="RmlC_Cupin_sf"/>
</dbReference>
<comment type="similarity">
    <text evidence="1">Belongs to the 'GDSL' lipolytic enzyme family.</text>
</comment>
<dbReference type="CDD" id="cd01821">
    <property type="entry name" value="Rhamnogalacturan_acetylesterase_like"/>
    <property type="match status" value="1"/>
</dbReference>
<dbReference type="InterPro" id="IPR013096">
    <property type="entry name" value="Cupin_2"/>
</dbReference>
<dbReference type="Pfam" id="PF07883">
    <property type="entry name" value="Cupin_2"/>
    <property type="match status" value="1"/>
</dbReference>
<dbReference type="InterPro" id="IPR037459">
    <property type="entry name" value="RhgT-like"/>
</dbReference>
<dbReference type="PANTHER" id="PTHR43695:SF1">
    <property type="entry name" value="RHAMNOGALACTURONAN ACETYLESTERASE"/>
    <property type="match status" value="1"/>
</dbReference>
<dbReference type="Gene3D" id="2.60.120.10">
    <property type="entry name" value="Jelly Rolls"/>
    <property type="match status" value="1"/>
</dbReference>
<evidence type="ECO:0000313" key="7">
    <source>
        <dbReference type="Proteomes" id="UP000092125"/>
    </source>
</evidence>
<organism evidence="6 7">
    <name type="scientific">Stenotrophomonas maltophilia</name>
    <name type="common">Pseudomonas maltophilia</name>
    <name type="synonym">Xanthomonas maltophilia</name>
    <dbReference type="NCBI Taxonomy" id="40324"/>
    <lineage>
        <taxon>Bacteria</taxon>
        <taxon>Pseudomonadati</taxon>
        <taxon>Pseudomonadota</taxon>
        <taxon>Gammaproteobacteria</taxon>
        <taxon>Lysobacterales</taxon>
        <taxon>Lysobacteraceae</taxon>
        <taxon>Stenotrophomonas</taxon>
        <taxon>Stenotrophomonas maltophilia group</taxon>
    </lineage>
</organism>
<dbReference type="Gene3D" id="3.40.50.1110">
    <property type="entry name" value="SGNH hydrolase"/>
    <property type="match status" value="1"/>
</dbReference>
<comment type="caution">
    <text evidence="6">The sequence shown here is derived from an EMBL/GenBank/DDBJ whole genome shotgun (WGS) entry which is preliminary data.</text>
</comment>
<dbReference type="InterPro" id="IPR013830">
    <property type="entry name" value="SGNH_hydro"/>
</dbReference>
<evidence type="ECO:0000259" key="5">
    <source>
        <dbReference type="Pfam" id="PF13472"/>
    </source>
</evidence>
<evidence type="ECO:0000313" key="6">
    <source>
        <dbReference type="EMBL" id="OBU61628.1"/>
    </source>
</evidence>
<keyword evidence="3" id="KW-0732">Signal</keyword>
<proteinExistence type="inferred from homology"/>
<keyword evidence="2" id="KW-0378">Hydrolase</keyword>
<gene>
    <name evidence="6" type="ORF">A9K56_10055</name>
</gene>
<dbReference type="PANTHER" id="PTHR43695">
    <property type="entry name" value="PUTATIVE (AFU_ORTHOLOGUE AFUA_2G17250)-RELATED"/>
    <property type="match status" value="1"/>
</dbReference>
<feature type="signal peptide" evidence="3">
    <location>
        <begin position="1"/>
        <end position="17"/>
    </location>
</feature>
<dbReference type="SUPFAM" id="SSF51182">
    <property type="entry name" value="RmlC-like cupins"/>
    <property type="match status" value="1"/>
</dbReference>
<protein>
    <submittedName>
        <fullName evidence="6">Rhamnogalacturonan acetylesterase</fullName>
    </submittedName>
</protein>